<keyword evidence="3" id="KW-0862">Zinc</keyword>
<evidence type="ECO:0000256" key="3">
    <source>
        <dbReference type="ARBA" id="ARBA00022833"/>
    </source>
</evidence>
<evidence type="ECO:0000256" key="1">
    <source>
        <dbReference type="ARBA" id="ARBA00022723"/>
    </source>
</evidence>
<dbReference type="GO" id="GO:0006511">
    <property type="term" value="P:ubiquitin-dependent protein catabolic process"/>
    <property type="evidence" value="ECO:0007669"/>
    <property type="project" value="TreeGrafter"/>
</dbReference>
<feature type="region of interest" description="Disordered" evidence="5">
    <location>
        <begin position="206"/>
        <end position="231"/>
    </location>
</feature>
<dbReference type="InterPro" id="IPR051834">
    <property type="entry name" value="RING_finger_E3_ligase"/>
</dbReference>
<dbReference type="SMART" id="SM00184">
    <property type="entry name" value="RING"/>
    <property type="match status" value="1"/>
</dbReference>
<protein>
    <recommendedName>
        <fullName evidence="6">RING-type domain-containing protein</fullName>
    </recommendedName>
</protein>
<dbReference type="SUPFAM" id="SSF57850">
    <property type="entry name" value="RING/U-box"/>
    <property type="match status" value="1"/>
</dbReference>
<dbReference type="GO" id="GO:0008270">
    <property type="term" value="F:zinc ion binding"/>
    <property type="evidence" value="ECO:0007669"/>
    <property type="project" value="UniProtKB-KW"/>
</dbReference>
<feature type="domain" description="RING-type" evidence="6">
    <location>
        <begin position="319"/>
        <end position="360"/>
    </location>
</feature>
<evidence type="ECO:0000313" key="7">
    <source>
        <dbReference type="EMBL" id="CAE4624695.1"/>
    </source>
</evidence>
<dbReference type="EMBL" id="HBNS01030696">
    <property type="protein sequence ID" value="CAE4624695.1"/>
    <property type="molecule type" value="Transcribed_RNA"/>
</dbReference>
<evidence type="ECO:0000256" key="4">
    <source>
        <dbReference type="PROSITE-ProRule" id="PRU00175"/>
    </source>
</evidence>
<dbReference type="InterPro" id="IPR013083">
    <property type="entry name" value="Znf_RING/FYVE/PHD"/>
</dbReference>
<evidence type="ECO:0000256" key="2">
    <source>
        <dbReference type="ARBA" id="ARBA00022771"/>
    </source>
</evidence>
<evidence type="ECO:0000256" key="5">
    <source>
        <dbReference type="SAM" id="MobiDB-lite"/>
    </source>
</evidence>
<keyword evidence="2 4" id="KW-0863">Zinc-finger</keyword>
<sequence length="363" mass="40947">MLKTDTSRDLVNSNQDVEVEAQEEWACPRYTLLNPLPSSTCQACQFSRTTTPSSSSINSSNAADTSGDAATTSSSSSLCRTTRRSATRWRNANDNAYSRTTYNNADSTVGATNAASSSLPHTTRRSITTTSSSLPHTTRRSASTTLRNTNNNTFSLPTNNNYANVNGLEDHSWHHFEQSQNNRVIRQNDNNAMNNLRVSYMTNRSHMNTTRRTSHRRRGTRREQQHSQSSSLLNDMNMSYEQLFELFGNGIETIPRSTHHQQSNSNSLHHNTEHMSYEQLLELFGDGTENKTRGASTHTINSLPTSKISKDLPVDQRQCMICLEDFKYGEKRKIMPCFHGFHSDCVDEWLRRNASCPICKSSL</sequence>
<feature type="compositionally biased region" description="Polar residues" evidence="5">
    <location>
        <begin position="134"/>
        <end position="147"/>
    </location>
</feature>
<feature type="region of interest" description="Disordered" evidence="5">
    <location>
        <begin position="49"/>
        <end position="154"/>
    </location>
</feature>
<gene>
    <name evidence="7" type="ORF">DBRI00130_LOCUS24084</name>
</gene>
<dbReference type="Pfam" id="PF13639">
    <property type="entry name" value="zf-RING_2"/>
    <property type="match status" value="1"/>
</dbReference>
<feature type="compositionally biased region" description="Low complexity" evidence="5">
    <location>
        <begin position="49"/>
        <end position="80"/>
    </location>
</feature>
<reference evidence="7" key="1">
    <citation type="submission" date="2021-01" db="EMBL/GenBank/DDBJ databases">
        <authorList>
            <person name="Corre E."/>
            <person name="Pelletier E."/>
            <person name="Niang G."/>
            <person name="Scheremetjew M."/>
            <person name="Finn R."/>
            <person name="Kale V."/>
            <person name="Holt S."/>
            <person name="Cochrane G."/>
            <person name="Meng A."/>
            <person name="Brown T."/>
            <person name="Cohen L."/>
        </authorList>
    </citation>
    <scope>NUCLEOTIDE SEQUENCE</scope>
    <source>
        <strain evidence="7">GSO104</strain>
    </source>
</reference>
<dbReference type="InterPro" id="IPR001841">
    <property type="entry name" value="Znf_RING"/>
</dbReference>
<proteinExistence type="predicted"/>
<feature type="compositionally biased region" description="Polar residues" evidence="5">
    <location>
        <begin position="90"/>
        <end position="121"/>
    </location>
</feature>
<organism evidence="7">
    <name type="scientific">Ditylum brightwellii</name>
    <dbReference type="NCBI Taxonomy" id="49249"/>
    <lineage>
        <taxon>Eukaryota</taxon>
        <taxon>Sar</taxon>
        <taxon>Stramenopiles</taxon>
        <taxon>Ochrophyta</taxon>
        <taxon>Bacillariophyta</taxon>
        <taxon>Mediophyceae</taxon>
        <taxon>Lithodesmiophycidae</taxon>
        <taxon>Lithodesmiales</taxon>
        <taxon>Lithodesmiaceae</taxon>
        <taxon>Ditylum</taxon>
    </lineage>
</organism>
<dbReference type="Gene3D" id="3.30.40.10">
    <property type="entry name" value="Zinc/RING finger domain, C3HC4 (zinc finger)"/>
    <property type="match status" value="1"/>
</dbReference>
<evidence type="ECO:0000259" key="6">
    <source>
        <dbReference type="PROSITE" id="PS50089"/>
    </source>
</evidence>
<accession>A0A7S4RTM0</accession>
<dbReference type="PANTHER" id="PTHR45931">
    <property type="entry name" value="SI:CH211-59O9.10"/>
    <property type="match status" value="1"/>
</dbReference>
<dbReference type="PROSITE" id="PS50089">
    <property type="entry name" value="ZF_RING_2"/>
    <property type="match status" value="1"/>
</dbReference>
<keyword evidence="1" id="KW-0479">Metal-binding</keyword>
<dbReference type="AlphaFoldDB" id="A0A7S4RTM0"/>
<dbReference type="GO" id="GO:0005634">
    <property type="term" value="C:nucleus"/>
    <property type="evidence" value="ECO:0007669"/>
    <property type="project" value="TreeGrafter"/>
</dbReference>
<dbReference type="GO" id="GO:0061630">
    <property type="term" value="F:ubiquitin protein ligase activity"/>
    <property type="evidence" value="ECO:0007669"/>
    <property type="project" value="TreeGrafter"/>
</dbReference>
<name>A0A7S4RTM0_9STRA</name>
<dbReference type="PANTHER" id="PTHR45931:SF3">
    <property type="entry name" value="RING ZINC FINGER-CONTAINING PROTEIN"/>
    <property type="match status" value="1"/>
</dbReference>